<keyword evidence="2" id="KW-1185">Reference proteome</keyword>
<comment type="caution">
    <text evidence="1">The sequence shown here is derived from an EMBL/GenBank/DDBJ whole genome shotgun (WGS) entry which is preliminary data.</text>
</comment>
<proteinExistence type="predicted"/>
<sequence>MAALILLDVDGVLNPSVVSDRAAGGHRLVLDEDRAVLVARLAAIGTIVWATTWPPELTSVLARDLRLPEGTEALVFRGGLPRDARFPGQTGKLQPVAAWLEQARDRRVIDAVVWIDDNLREDAYAWAREQDTPFHLVRPEAAEGLTSDEVAGAEEFLAALAPSSGVIGE</sequence>
<evidence type="ECO:0000313" key="1">
    <source>
        <dbReference type="EMBL" id="MCM6761714.1"/>
    </source>
</evidence>
<name>A0A9X2ITJ6_9MICO</name>
<dbReference type="Proteomes" id="UP001155240">
    <property type="component" value="Unassembled WGS sequence"/>
</dbReference>
<accession>A0A9X2ITJ6</accession>
<dbReference type="AlphaFoldDB" id="A0A9X2ITJ6"/>
<evidence type="ECO:0000313" key="2">
    <source>
        <dbReference type="Proteomes" id="UP001155240"/>
    </source>
</evidence>
<protein>
    <submittedName>
        <fullName evidence="1">HAD domain-containing protein</fullName>
    </submittedName>
</protein>
<gene>
    <name evidence="1" type="ORF">NB037_04705</name>
</gene>
<dbReference type="RefSeq" id="WP_251944141.1">
    <property type="nucleotide sequence ID" value="NZ_JAMRYM010000010.1"/>
</dbReference>
<dbReference type="Pfam" id="PF18143">
    <property type="entry name" value="HAD_SAK_2"/>
    <property type="match status" value="1"/>
</dbReference>
<dbReference type="EMBL" id="JAMRYM010000010">
    <property type="protein sequence ID" value="MCM6761714.1"/>
    <property type="molecule type" value="Genomic_DNA"/>
</dbReference>
<organism evidence="1 2">
    <name type="scientific">Rathayibacter rubneri</name>
    <dbReference type="NCBI Taxonomy" id="2950106"/>
    <lineage>
        <taxon>Bacteria</taxon>
        <taxon>Bacillati</taxon>
        <taxon>Actinomycetota</taxon>
        <taxon>Actinomycetes</taxon>
        <taxon>Micrococcales</taxon>
        <taxon>Microbacteriaceae</taxon>
        <taxon>Rathayibacter</taxon>
    </lineage>
</organism>
<reference evidence="1" key="1">
    <citation type="submission" date="2022-06" db="EMBL/GenBank/DDBJ databases">
        <title>Whole genome shotgun sequencing (WGS) of Rathayibacter sp. ZW T2_19, isolated from stored onions (Allium cepa).</title>
        <authorList>
            <person name="Stoll D.A."/>
            <person name="Huch M."/>
        </authorList>
    </citation>
    <scope>NUCLEOTIDE SEQUENCE</scope>
    <source>
        <strain evidence="1">ZW T2_19</strain>
    </source>
</reference>